<evidence type="ECO:0000313" key="6">
    <source>
        <dbReference type="Proteomes" id="UP000076404"/>
    </source>
</evidence>
<dbReference type="EMBL" id="CP011454">
    <property type="protein sequence ID" value="AMW06455.1"/>
    <property type="molecule type" value="Genomic_DNA"/>
</dbReference>
<gene>
    <name evidence="5" type="ORF">GEMMAAP_01175</name>
</gene>
<dbReference type="Gene3D" id="1.10.150.240">
    <property type="entry name" value="Putative phosphatase, domain 2"/>
    <property type="match status" value="1"/>
</dbReference>
<dbReference type="AlphaFoldDB" id="A0A143BPD6"/>
<keyword evidence="6" id="KW-1185">Reference proteome</keyword>
<evidence type="ECO:0008006" key="7">
    <source>
        <dbReference type="Google" id="ProtNLM"/>
    </source>
</evidence>
<dbReference type="InterPro" id="IPR036412">
    <property type="entry name" value="HAD-like_sf"/>
</dbReference>
<dbReference type="KEGG" id="gph:GEMMAAP_01175"/>
<dbReference type="SUPFAM" id="SSF56784">
    <property type="entry name" value="HAD-like"/>
    <property type="match status" value="1"/>
</dbReference>
<dbReference type="PANTHER" id="PTHR46193:SF10">
    <property type="entry name" value="6-PHOSPHOGLUCONATE PHOSPHATASE"/>
    <property type="match status" value="1"/>
</dbReference>
<accession>A0A143BPD6</accession>
<keyword evidence="3" id="KW-0479">Metal-binding</keyword>
<dbReference type="InterPro" id="IPR023198">
    <property type="entry name" value="PGP-like_dom2"/>
</dbReference>
<name>A0A143BPD6_9BACT</name>
<organism evidence="5 6">
    <name type="scientific">Gemmatimonas phototrophica</name>
    <dbReference type="NCBI Taxonomy" id="1379270"/>
    <lineage>
        <taxon>Bacteria</taxon>
        <taxon>Pseudomonadati</taxon>
        <taxon>Gemmatimonadota</taxon>
        <taxon>Gemmatimonadia</taxon>
        <taxon>Gemmatimonadales</taxon>
        <taxon>Gemmatimonadaceae</taxon>
        <taxon>Gemmatimonas</taxon>
    </lineage>
</organism>
<dbReference type="OrthoDB" id="9797743at2"/>
<proteinExistence type="inferred from homology"/>
<dbReference type="eggNOG" id="COG0637">
    <property type="taxonomic scope" value="Bacteria"/>
</dbReference>
<dbReference type="GO" id="GO:0003824">
    <property type="term" value="F:catalytic activity"/>
    <property type="evidence" value="ECO:0007669"/>
    <property type="project" value="UniProtKB-ARBA"/>
</dbReference>
<comment type="cofactor">
    <cofactor evidence="1">
        <name>Mg(2+)</name>
        <dbReference type="ChEBI" id="CHEBI:18420"/>
    </cofactor>
</comment>
<reference evidence="5 6" key="1">
    <citation type="journal article" date="2014" name="Proc. Natl. Acad. Sci. U.S.A.">
        <title>Functional type 2 photosynthetic reaction centers found in the rare bacterial phylum Gemmatimonadetes.</title>
        <authorList>
            <person name="Zeng Y."/>
            <person name="Feng F."/>
            <person name="Medova H."/>
            <person name="Dean J."/>
            <person name="Koblizek M."/>
        </authorList>
    </citation>
    <scope>NUCLEOTIDE SEQUENCE [LARGE SCALE GENOMIC DNA]</scope>
    <source>
        <strain evidence="5 6">AP64</strain>
    </source>
</reference>
<dbReference type="Gene3D" id="3.40.50.1000">
    <property type="entry name" value="HAD superfamily/HAD-like"/>
    <property type="match status" value="1"/>
</dbReference>
<evidence type="ECO:0000256" key="3">
    <source>
        <dbReference type="ARBA" id="ARBA00022723"/>
    </source>
</evidence>
<dbReference type="STRING" id="1379270.GEMMAAP_01175"/>
<dbReference type="SFLD" id="SFLDS00003">
    <property type="entry name" value="Haloacid_Dehalogenase"/>
    <property type="match status" value="1"/>
</dbReference>
<dbReference type="CDD" id="cd07526">
    <property type="entry name" value="HAD_BPGM_like"/>
    <property type="match status" value="1"/>
</dbReference>
<dbReference type="InterPro" id="IPR041492">
    <property type="entry name" value="HAD_2"/>
</dbReference>
<protein>
    <recommendedName>
        <fullName evidence="7">HAD family hydrolase</fullName>
    </recommendedName>
</protein>
<keyword evidence="4" id="KW-0460">Magnesium</keyword>
<dbReference type="GO" id="GO:0046872">
    <property type="term" value="F:metal ion binding"/>
    <property type="evidence" value="ECO:0007669"/>
    <property type="project" value="UniProtKB-KW"/>
</dbReference>
<evidence type="ECO:0000313" key="5">
    <source>
        <dbReference type="EMBL" id="AMW06455.1"/>
    </source>
</evidence>
<evidence type="ECO:0000256" key="4">
    <source>
        <dbReference type="ARBA" id="ARBA00022842"/>
    </source>
</evidence>
<dbReference type="PANTHER" id="PTHR46193">
    <property type="entry name" value="6-PHOSPHOGLUCONATE PHOSPHATASE"/>
    <property type="match status" value="1"/>
</dbReference>
<comment type="similarity">
    <text evidence="2">Belongs to the HAD-like hydrolase superfamily. CbbY/CbbZ/Gph/YieH family.</text>
</comment>
<dbReference type="RefSeq" id="WP_026849106.1">
    <property type="nucleotide sequence ID" value="NZ_CP011454.1"/>
</dbReference>
<evidence type="ECO:0000256" key="2">
    <source>
        <dbReference type="ARBA" id="ARBA00006171"/>
    </source>
</evidence>
<reference evidence="5 6" key="2">
    <citation type="journal article" date="2016" name="Environ. Microbiol. Rep.">
        <title>Metagenomic evidence for the presence of phototrophic Gemmatimonadetes bacteria in diverse environments.</title>
        <authorList>
            <person name="Zeng Y."/>
            <person name="Baumbach J."/>
            <person name="Barbosa E.G."/>
            <person name="Azevedo V."/>
            <person name="Zhang C."/>
            <person name="Koblizek M."/>
        </authorList>
    </citation>
    <scope>NUCLEOTIDE SEQUENCE [LARGE SCALE GENOMIC DNA]</scope>
    <source>
        <strain evidence="5 6">AP64</strain>
    </source>
</reference>
<dbReference type="Pfam" id="PF13419">
    <property type="entry name" value="HAD_2"/>
    <property type="match status" value="1"/>
</dbReference>
<sequence length="219" mass="23318">MFNGARYDGILFDCDGVLVDSERITSRVWAGLLTNIGLPTTTEQSLATYLGNSMARCLEIVTEQLGHTPPDSLLTDFYAQVKVALASEVVAVDGIVEVLDALDAADVGYGVASNGEHEKMETTLGATGLLSRFEGRRFSAVDVARPKPAPDLFLHAAQQLGFAPSRTIVVEDSPLGVFGASTAGMTVIGYAELVSPERLMAAGAVHTVFNLRELLAFIR</sequence>
<dbReference type="NCBIfam" id="TIGR01509">
    <property type="entry name" value="HAD-SF-IA-v3"/>
    <property type="match status" value="1"/>
</dbReference>
<dbReference type="Proteomes" id="UP000076404">
    <property type="component" value="Chromosome"/>
</dbReference>
<dbReference type="SFLD" id="SFLDG01129">
    <property type="entry name" value="C1.5:_HAD__Beta-PGM__Phosphata"/>
    <property type="match status" value="1"/>
</dbReference>
<dbReference type="SFLD" id="SFLDG01135">
    <property type="entry name" value="C1.5.6:_HAD__Beta-PGM__Phospha"/>
    <property type="match status" value="1"/>
</dbReference>
<dbReference type="InterPro" id="IPR051600">
    <property type="entry name" value="Beta-PGM-like"/>
</dbReference>
<dbReference type="InterPro" id="IPR006439">
    <property type="entry name" value="HAD-SF_hydro_IA"/>
</dbReference>
<evidence type="ECO:0000256" key="1">
    <source>
        <dbReference type="ARBA" id="ARBA00001946"/>
    </source>
</evidence>
<dbReference type="InterPro" id="IPR023214">
    <property type="entry name" value="HAD_sf"/>
</dbReference>